<dbReference type="HOGENOM" id="CLU_2581399_0_0_2"/>
<dbReference type="GeneID" id="14308501"/>
<organism evidence="1 2">
    <name type="scientific">Methanoregula formicica (strain DSM 22288 / NBRC 105244 / SMSP)</name>
    <dbReference type="NCBI Taxonomy" id="593750"/>
    <lineage>
        <taxon>Archaea</taxon>
        <taxon>Methanobacteriati</taxon>
        <taxon>Methanobacteriota</taxon>
        <taxon>Stenosarchaea group</taxon>
        <taxon>Methanomicrobia</taxon>
        <taxon>Methanomicrobiales</taxon>
        <taxon>Methanoregulaceae</taxon>
        <taxon>Methanoregula</taxon>
    </lineage>
</organism>
<dbReference type="KEGG" id="mfo:Metfor_2718"/>
<evidence type="ECO:0000313" key="1">
    <source>
        <dbReference type="EMBL" id="AGB03703.1"/>
    </source>
</evidence>
<dbReference type="STRING" id="593750.Metfor_2718"/>
<evidence type="ECO:0000313" key="2">
    <source>
        <dbReference type="Proteomes" id="UP000010824"/>
    </source>
</evidence>
<dbReference type="EMBL" id="CP003167">
    <property type="protein sequence ID" value="AGB03703.1"/>
    <property type="molecule type" value="Genomic_DNA"/>
</dbReference>
<protein>
    <recommendedName>
        <fullName evidence="3">Ribbon-helix-helix protein CopG domain-containing protein</fullName>
    </recommendedName>
</protein>
<sequence>MPPIQGKPKEQISYKCPHDLLLKINTAIEMGEFASRNDLITAALRTFFESHPADVKPQIAEWLNSNEGKEYLTCLINDILDSRER</sequence>
<gene>
    <name evidence="1" type="ordered locus">Metfor_2718</name>
</gene>
<dbReference type="AlphaFoldDB" id="L0HK71"/>
<reference evidence="2" key="1">
    <citation type="submission" date="2011-12" db="EMBL/GenBank/DDBJ databases">
        <title>Complete sequence of Methanoregula formicicum SMSP.</title>
        <authorList>
            <person name="Lucas S."/>
            <person name="Han J."/>
            <person name="Lapidus A."/>
            <person name="Cheng J.-F."/>
            <person name="Goodwin L."/>
            <person name="Pitluck S."/>
            <person name="Peters L."/>
            <person name="Ovchinnikova G."/>
            <person name="Teshima H."/>
            <person name="Detter J.C."/>
            <person name="Han C."/>
            <person name="Tapia R."/>
            <person name="Land M."/>
            <person name="Hauser L."/>
            <person name="Kyrpides N."/>
            <person name="Ivanova N."/>
            <person name="Pagani I."/>
            <person name="Imachi H."/>
            <person name="Tamaki H."/>
            <person name="Sekiguchi Y."/>
            <person name="Kamagata Y."/>
            <person name="Cadillo-Quiroz H."/>
            <person name="Zinder S."/>
            <person name="Liu W.-T."/>
            <person name="Woyke T."/>
        </authorList>
    </citation>
    <scope>NUCLEOTIDE SEQUENCE [LARGE SCALE GENOMIC DNA]</scope>
    <source>
        <strain evidence="2">DSM 22288 / NBRC 105244 / SMSP</strain>
    </source>
</reference>
<name>L0HK71_METFS</name>
<keyword evidence="2" id="KW-1185">Reference proteome</keyword>
<reference evidence="1 2" key="2">
    <citation type="journal article" date="2014" name="Genome Announc.">
        <title>Complete Genome Sequence of Methanoregula formicica SMSPT, a Mesophilic Hydrogenotrophic Methanogen Isolated from a Methanogenic Upflow Anaerobic Sludge Blanket Reactor.</title>
        <authorList>
            <person name="Yamamoto K."/>
            <person name="Tamaki H."/>
            <person name="Cadillo-Quiroz H."/>
            <person name="Imachi H."/>
            <person name="Kyrpides N."/>
            <person name="Woyke T."/>
            <person name="Goodwin L."/>
            <person name="Zinder S.H."/>
            <person name="Kamagata Y."/>
            <person name="Liu W.T."/>
        </authorList>
    </citation>
    <scope>NUCLEOTIDE SEQUENCE [LARGE SCALE GENOMIC DNA]</scope>
    <source>
        <strain evidence="2">DSM 22288 / NBRC 105244 / SMSP</strain>
    </source>
</reference>
<dbReference type="Proteomes" id="UP000010824">
    <property type="component" value="Chromosome"/>
</dbReference>
<dbReference type="InParanoid" id="L0HK71"/>
<accession>L0HK71</accession>
<dbReference type="RefSeq" id="WP_015286665.1">
    <property type="nucleotide sequence ID" value="NC_019943.1"/>
</dbReference>
<proteinExistence type="predicted"/>
<evidence type="ECO:0008006" key="3">
    <source>
        <dbReference type="Google" id="ProtNLM"/>
    </source>
</evidence>
<dbReference type="eggNOG" id="arCOG01009">
    <property type="taxonomic scope" value="Archaea"/>
</dbReference>